<dbReference type="EMBL" id="CAJNXB010000210">
    <property type="protein sequence ID" value="CAF3035812.1"/>
    <property type="molecule type" value="Genomic_DNA"/>
</dbReference>
<dbReference type="Proteomes" id="UP000663851">
    <property type="component" value="Unassembled WGS sequence"/>
</dbReference>
<dbReference type="EMBL" id="CAJOBQ010000814">
    <property type="protein sequence ID" value="CAF4421171.1"/>
    <property type="molecule type" value="Genomic_DNA"/>
</dbReference>
<dbReference type="EMBL" id="CAJNYD010004693">
    <property type="protein sequence ID" value="CAF3623745.1"/>
    <property type="molecule type" value="Genomic_DNA"/>
</dbReference>
<feature type="chain" id="PRO_5035692267" evidence="1">
    <location>
        <begin position="22"/>
        <end position="136"/>
    </location>
</feature>
<comment type="caution">
    <text evidence="6">The sequence shown here is derived from an EMBL/GenBank/DDBJ whole genome shotgun (WGS) entry which is preliminary data.</text>
</comment>
<dbReference type="AlphaFoldDB" id="A0A818WG48"/>
<dbReference type="Proteomes" id="UP000663848">
    <property type="component" value="Unassembled WGS sequence"/>
</dbReference>
<evidence type="ECO:0000313" key="5">
    <source>
        <dbReference type="EMBL" id="CAF3623745.1"/>
    </source>
</evidence>
<name>A0A818WG48_9BILA</name>
<dbReference type="Proteomes" id="UP000663825">
    <property type="component" value="Unassembled WGS sequence"/>
</dbReference>
<dbReference type="EMBL" id="CAJOBP010006182">
    <property type="protein sequence ID" value="CAF4487032.1"/>
    <property type="molecule type" value="Genomic_DNA"/>
</dbReference>
<feature type="signal peptide" evidence="1">
    <location>
        <begin position="1"/>
        <end position="21"/>
    </location>
</feature>
<evidence type="ECO:0000313" key="3">
    <source>
        <dbReference type="EMBL" id="CAF3317660.1"/>
    </source>
</evidence>
<sequence length="136" mass="15598">MTRIHLSSLVIFMTILFVANAQWFIIKKGYPSSSMNYPNPGKRSVANEKLKLLNIDCSVPYSYRSSHEEKTAWILSCNYEKSPLTIIKDSSSSSSSSSSDSIEDELYSVRRLIAQDRRTVRSSPPYFHEHPDLFNR</sequence>
<dbReference type="EMBL" id="CAJNYT010002206">
    <property type="protein sequence ID" value="CAF3455546.1"/>
    <property type="molecule type" value="Genomic_DNA"/>
</dbReference>
<evidence type="ECO:0000313" key="2">
    <source>
        <dbReference type="EMBL" id="CAF3035812.1"/>
    </source>
</evidence>
<accession>A0A818WG48</accession>
<dbReference type="EMBL" id="CAJNYV010000005">
    <property type="protein sequence ID" value="CAF3317660.1"/>
    <property type="molecule type" value="Genomic_DNA"/>
</dbReference>
<evidence type="ECO:0000313" key="4">
    <source>
        <dbReference type="EMBL" id="CAF3455546.1"/>
    </source>
</evidence>
<evidence type="ECO:0000313" key="10">
    <source>
        <dbReference type="EMBL" id="CAF4528939.1"/>
    </source>
</evidence>
<keyword evidence="13" id="KW-1185">Reference proteome</keyword>
<evidence type="ECO:0000313" key="12">
    <source>
        <dbReference type="Proteomes" id="UP000663869"/>
    </source>
</evidence>
<dbReference type="Proteomes" id="UP000663872">
    <property type="component" value="Unassembled WGS sequence"/>
</dbReference>
<dbReference type="Proteomes" id="UP000663838">
    <property type="component" value="Unassembled WGS sequence"/>
</dbReference>
<evidence type="ECO:0000313" key="8">
    <source>
        <dbReference type="EMBL" id="CAF4421171.1"/>
    </source>
</evidence>
<dbReference type="OrthoDB" id="10041613at2759"/>
<gene>
    <name evidence="6" type="ORF">FME351_LOCUS29286</name>
    <name evidence="4" type="ORF">GRG538_LOCUS14551</name>
    <name evidence="7" type="ORF">HFQ381_LOCUS14971</name>
    <name evidence="3" type="ORF">KIK155_LOCUS181</name>
    <name evidence="5" type="ORF">LUA448_LOCUS31562</name>
    <name evidence="10" type="ORF">QYT958_LOCUS6747</name>
    <name evidence="2" type="ORF">TIS948_LOCUS3243</name>
    <name evidence="11" type="ORF">TOA249_LOCUS15441</name>
    <name evidence="8" type="ORF">TSG867_LOCUS14537</name>
    <name evidence="9" type="ORF">UJA718_LOCUS25367</name>
</gene>
<dbReference type="EMBL" id="CAJOBO010000999">
    <property type="protein sequence ID" value="CAF4323419.1"/>
    <property type="molecule type" value="Genomic_DNA"/>
</dbReference>
<dbReference type="Proteomes" id="UP000663862">
    <property type="component" value="Unassembled WGS sequence"/>
</dbReference>
<keyword evidence="1" id="KW-0732">Signal</keyword>
<dbReference type="Proteomes" id="UP000663865">
    <property type="component" value="Unassembled WGS sequence"/>
</dbReference>
<evidence type="ECO:0000313" key="7">
    <source>
        <dbReference type="EMBL" id="CAF4323419.1"/>
    </source>
</evidence>
<dbReference type="Proteomes" id="UP000663869">
    <property type="component" value="Unassembled WGS sequence"/>
</dbReference>
<proteinExistence type="predicted"/>
<dbReference type="EMBL" id="CAJOBS010001004">
    <property type="protein sequence ID" value="CAF4673982.1"/>
    <property type="molecule type" value="Genomic_DNA"/>
</dbReference>
<evidence type="ECO:0000313" key="6">
    <source>
        <dbReference type="EMBL" id="CAF3724601.1"/>
    </source>
</evidence>
<evidence type="ECO:0000313" key="13">
    <source>
        <dbReference type="Proteomes" id="UP000663873"/>
    </source>
</evidence>
<reference evidence="6" key="1">
    <citation type="submission" date="2021-02" db="EMBL/GenBank/DDBJ databases">
        <authorList>
            <person name="Nowell W R."/>
        </authorList>
    </citation>
    <scope>NUCLEOTIDE SEQUENCE</scope>
</reference>
<dbReference type="EMBL" id="CAJOBR010000614">
    <property type="protein sequence ID" value="CAF4528939.1"/>
    <property type="molecule type" value="Genomic_DNA"/>
</dbReference>
<dbReference type="EMBL" id="CAJNYU010004085">
    <property type="protein sequence ID" value="CAF3724601.1"/>
    <property type="molecule type" value="Genomic_DNA"/>
</dbReference>
<evidence type="ECO:0000313" key="9">
    <source>
        <dbReference type="EMBL" id="CAF4487032.1"/>
    </source>
</evidence>
<evidence type="ECO:0000313" key="11">
    <source>
        <dbReference type="EMBL" id="CAF4673982.1"/>
    </source>
</evidence>
<evidence type="ECO:0000256" key="1">
    <source>
        <dbReference type="SAM" id="SignalP"/>
    </source>
</evidence>
<organism evidence="6 12">
    <name type="scientific">Rotaria socialis</name>
    <dbReference type="NCBI Taxonomy" id="392032"/>
    <lineage>
        <taxon>Eukaryota</taxon>
        <taxon>Metazoa</taxon>
        <taxon>Spiralia</taxon>
        <taxon>Gnathifera</taxon>
        <taxon>Rotifera</taxon>
        <taxon>Eurotatoria</taxon>
        <taxon>Bdelloidea</taxon>
        <taxon>Philodinida</taxon>
        <taxon>Philodinidae</taxon>
        <taxon>Rotaria</taxon>
    </lineage>
</organism>
<dbReference type="Proteomes" id="UP000663833">
    <property type="component" value="Unassembled WGS sequence"/>
</dbReference>
<protein>
    <submittedName>
        <fullName evidence="6">Uncharacterized protein</fullName>
    </submittedName>
</protein>
<dbReference type="Proteomes" id="UP000663873">
    <property type="component" value="Unassembled WGS sequence"/>
</dbReference>